<evidence type="ECO:0000313" key="1">
    <source>
        <dbReference type="EMBL" id="CDW55223.1"/>
    </source>
</evidence>
<evidence type="ECO:0000313" key="2">
    <source>
        <dbReference type="Proteomes" id="UP000030665"/>
    </source>
</evidence>
<dbReference type="Proteomes" id="UP000030665">
    <property type="component" value="Unassembled WGS sequence"/>
</dbReference>
<dbReference type="EMBL" id="HG805941">
    <property type="protein sequence ID" value="CDW55223.1"/>
    <property type="molecule type" value="Genomic_DNA"/>
</dbReference>
<reference evidence="1" key="2">
    <citation type="submission" date="2014-03" db="EMBL/GenBank/DDBJ databases">
        <title>The whipworm genome and dual-species transcriptomics of an intimate host-pathogen interaction.</title>
        <authorList>
            <person name="Foth B.J."/>
            <person name="Tsai I.J."/>
            <person name="Reid A.J."/>
            <person name="Bancroft A.J."/>
            <person name="Nichol S."/>
            <person name="Tracey A."/>
            <person name="Holroyd N."/>
            <person name="Cotton J.A."/>
            <person name="Stanley E.J."/>
            <person name="Zarowiecki M."/>
            <person name="Liu J.Z."/>
            <person name="Huckvale T."/>
            <person name="Cooper P.J."/>
            <person name="Grencis R.K."/>
            <person name="Berriman M."/>
        </authorList>
    </citation>
    <scope>NUCLEOTIDE SEQUENCE [LARGE SCALE GENOMIC DNA]</scope>
</reference>
<organism evidence="1 2">
    <name type="scientific">Trichuris trichiura</name>
    <name type="common">Whipworm</name>
    <name type="synonym">Trichocephalus trichiurus</name>
    <dbReference type="NCBI Taxonomy" id="36087"/>
    <lineage>
        <taxon>Eukaryota</taxon>
        <taxon>Metazoa</taxon>
        <taxon>Ecdysozoa</taxon>
        <taxon>Nematoda</taxon>
        <taxon>Enoplea</taxon>
        <taxon>Dorylaimia</taxon>
        <taxon>Trichinellida</taxon>
        <taxon>Trichuridae</taxon>
        <taxon>Trichuris</taxon>
    </lineage>
</organism>
<accession>A0A077Z6I4</accession>
<proteinExistence type="predicted"/>
<protein>
    <submittedName>
        <fullName evidence="1">Uncharacterized protein</fullName>
    </submittedName>
</protein>
<keyword evidence="2" id="KW-1185">Reference proteome</keyword>
<reference evidence="1" key="1">
    <citation type="submission" date="2014-01" db="EMBL/GenBank/DDBJ databases">
        <authorList>
            <person name="Aslett M."/>
        </authorList>
    </citation>
    <scope>NUCLEOTIDE SEQUENCE</scope>
</reference>
<dbReference type="AlphaFoldDB" id="A0A077Z6I4"/>
<gene>
    <name evidence="1" type="ORF">TTRE_0000349501</name>
</gene>
<name>A0A077Z6I4_TRITR</name>
<sequence length="168" mass="19226">MNNRDVSIQVDSFYENLSLEELKRCCFTDDKLVQSAISRNIVDRIEKVSCELTFLSGILDDIPLFMLQTHVMMAFAAVSYQAKRGLKLVRESVTLPAPRHVKNRMSVDNLIVVTNAITMLRSAELYLHRIEEVQEFADELDIALLYIEFEQAAWLSQIEYGPTGSHRA</sequence>